<proteinExistence type="predicted"/>
<evidence type="ECO:0000256" key="1">
    <source>
        <dbReference type="SAM" id="MobiDB-lite"/>
    </source>
</evidence>
<feature type="compositionally biased region" description="Polar residues" evidence="1">
    <location>
        <begin position="71"/>
        <end position="90"/>
    </location>
</feature>
<dbReference type="EMBL" id="JH687407">
    <property type="protein sequence ID" value="EIM79231.1"/>
    <property type="molecule type" value="Genomic_DNA"/>
</dbReference>
<evidence type="ECO:0000313" key="2">
    <source>
        <dbReference type="EMBL" id="EIM79231.1"/>
    </source>
</evidence>
<gene>
    <name evidence="2" type="ORF">STEHIDRAFT_135855</name>
</gene>
<sequence>MKIYQTAHSHCINPPSSASGPPPVQRLEKLTSLHRNADIEDIKHICVARTTKRRRRASEGPGRMKMEGRAGNTSKKGTLSSAGRSSSTVQECVRNRV</sequence>
<protein>
    <submittedName>
        <fullName evidence="2">Uncharacterized protein</fullName>
    </submittedName>
</protein>
<evidence type="ECO:0000313" key="3">
    <source>
        <dbReference type="Proteomes" id="UP000053927"/>
    </source>
</evidence>
<dbReference type="AlphaFoldDB" id="R7RVQ3"/>
<keyword evidence="3" id="KW-1185">Reference proteome</keyword>
<organism evidence="2 3">
    <name type="scientific">Stereum hirsutum (strain FP-91666)</name>
    <name type="common">White-rot fungus</name>
    <dbReference type="NCBI Taxonomy" id="721885"/>
    <lineage>
        <taxon>Eukaryota</taxon>
        <taxon>Fungi</taxon>
        <taxon>Dikarya</taxon>
        <taxon>Basidiomycota</taxon>
        <taxon>Agaricomycotina</taxon>
        <taxon>Agaricomycetes</taxon>
        <taxon>Russulales</taxon>
        <taxon>Stereaceae</taxon>
        <taxon>Stereum</taxon>
    </lineage>
</organism>
<dbReference type="KEGG" id="shs:STEHIDRAFT_135855"/>
<dbReference type="Proteomes" id="UP000053927">
    <property type="component" value="Unassembled WGS sequence"/>
</dbReference>
<name>R7RVQ3_STEHR</name>
<feature type="region of interest" description="Disordered" evidence="1">
    <location>
        <begin position="50"/>
        <end position="97"/>
    </location>
</feature>
<feature type="region of interest" description="Disordered" evidence="1">
    <location>
        <begin position="1"/>
        <end position="24"/>
    </location>
</feature>
<reference evidence="3" key="1">
    <citation type="journal article" date="2012" name="Science">
        <title>The Paleozoic origin of enzymatic lignin decomposition reconstructed from 31 fungal genomes.</title>
        <authorList>
            <person name="Floudas D."/>
            <person name="Binder M."/>
            <person name="Riley R."/>
            <person name="Barry K."/>
            <person name="Blanchette R.A."/>
            <person name="Henrissat B."/>
            <person name="Martinez A.T."/>
            <person name="Otillar R."/>
            <person name="Spatafora J.W."/>
            <person name="Yadav J.S."/>
            <person name="Aerts A."/>
            <person name="Benoit I."/>
            <person name="Boyd A."/>
            <person name="Carlson A."/>
            <person name="Copeland A."/>
            <person name="Coutinho P.M."/>
            <person name="de Vries R.P."/>
            <person name="Ferreira P."/>
            <person name="Findley K."/>
            <person name="Foster B."/>
            <person name="Gaskell J."/>
            <person name="Glotzer D."/>
            <person name="Gorecki P."/>
            <person name="Heitman J."/>
            <person name="Hesse C."/>
            <person name="Hori C."/>
            <person name="Igarashi K."/>
            <person name="Jurgens J.A."/>
            <person name="Kallen N."/>
            <person name="Kersten P."/>
            <person name="Kohler A."/>
            <person name="Kuees U."/>
            <person name="Kumar T.K.A."/>
            <person name="Kuo A."/>
            <person name="LaButti K."/>
            <person name="Larrondo L.F."/>
            <person name="Lindquist E."/>
            <person name="Ling A."/>
            <person name="Lombard V."/>
            <person name="Lucas S."/>
            <person name="Lundell T."/>
            <person name="Martin R."/>
            <person name="McLaughlin D.J."/>
            <person name="Morgenstern I."/>
            <person name="Morin E."/>
            <person name="Murat C."/>
            <person name="Nagy L.G."/>
            <person name="Nolan M."/>
            <person name="Ohm R.A."/>
            <person name="Patyshakuliyeva A."/>
            <person name="Rokas A."/>
            <person name="Ruiz-Duenas F.J."/>
            <person name="Sabat G."/>
            <person name="Salamov A."/>
            <person name="Samejima M."/>
            <person name="Schmutz J."/>
            <person name="Slot J.C."/>
            <person name="St John F."/>
            <person name="Stenlid J."/>
            <person name="Sun H."/>
            <person name="Sun S."/>
            <person name="Syed K."/>
            <person name="Tsang A."/>
            <person name="Wiebenga A."/>
            <person name="Young D."/>
            <person name="Pisabarro A."/>
            <person name="Eastwood D.C."/>
            <person name="Martin F."/>
            <person name="Cullen D."/>
            <person name="Grigoriev I.V."/>
            <person name="Hibbett D.S."/>
        </authorList>
    </citation>
    <scope>NUCLEOTIDE SEQUENCE [LARGE SCALE GENOMIC DNA]</scope>
    <source>
        <strain evidence="3">FP-91666</strain>
    </source>
</reference>
<dbReference type="RefSeq" id="XP_007311682.1">
    <property type="nucleotide sequence ID" value="XM_007311620.1"/>
</dbReference>
<accession>R7RVQ3</accession>
<dbReference type="GeneID" id="18798485"/>